<dbReference type="AlphaFoldDB" id="A0A6J7EJ57"/>
<dbReference type="EMBL" id="CAFBLR010000132">
    <property type="protein sequence ID" value="CAB4880249.1"/>
    <property type="molecule type" value="Genomic_DNA"/>
</dbReference>
<protein>
    <submittedName>
        <fullName evidence="1">Unannotated protein</fullName>
    </submittedName>
</protein>
<organism evidence="1">
    <name type="scientific">freshwater metagenome</name>
    <dbReference type="NCBI Taxonomy" id="449393"/>
    <lineage>
        <taxon>unclassified sequences</taxon>
        <taxon>metagenomes</taxon>
        <taxon>ecological metagenomes</taxon>
    </lineage>
</organism>
<dbReference type="AntiFam" id="ANF00134">
    <property type="entry name" value="Shadow ORF (opposite odhA)"/>
</dbReference>
<evidence type="ECO:0000313" key="1">
    <source>
        <dbReference type="EMBL" id="CAB4880249.1"/>
    </source>
</evidence>
<reference evidence="1" key="1">
    <citation type="submission" date="2020-05" db="EMBL/GenBank/DDBJ databases">
        <authorList>
            <person name="Chiriac C."/>
            <person name="Salcher M."/>
            <person name="Ghai R."/>
            <person name="Kavagutti S V."/>
        </authorList>
    </citation>
    <scope>NUCLEOTIDE SEQUENCE</scope>
</reference>
<proteinExistence type="predicted"/>
<name>A0A6J7EJ57_9ZZZZ</name>
<sequence length="553" mass="58974">MGHTDDGALEVLLGSRGQDAVEHRNGGLAALEAEPLGADVLGGEEPLVRVGRREALGEPALLVTCELGGYTLETGLDPLLLVQIMDVHVLDADRAAVGVAEHLEQFRKLHPVLASNTADEKLTLEVPDAQPVVLRGHLVEQARFFPAQRVEIGHEVPTDAVRADEARDGHLLAQHGLLAVDGAGVDTPAHRLIGHSEAAEDEVVEAVLADEVLVQPLQEHAALGTLDNAVVVRARDRDNLRHAELHERAHVCALELGRVVDGSDADDDALTGHQARNRLNGADGARVGEADRCASEVGHRQLVRLGLADERVVGIEELDETQGLRVTQHGHHECARSVALVHIHGEAHVDRRAPDEQRLAVGALGEPVVHVGHGISDGAHDGKRNDVGEADLAHTDPRAVRVDALAVDLEEPRRDIPEARRRGNLEAPRHVCGDGGRRATDRFTLGGCRRSGRYGRRSCGGGCRRGGRAHRGGCRGSGRNRQHVGLEKCAPGVAYRVGVCEVLGSKLVDEPSVRAELFLFNGHPVTLPIPVRPGEAPEAAMGCPETPPPGNPP</sequence>
<accession>A0A6J7EJ57</accession>
<gene>
    <name evidence="1" type="ORF">UFOPK3417_01304</name>
</gene>